<dbReference type="SUPFAM" id="SSF82689">
    <property type="entry name" value="Mechanosensitive channel protein MscS (YggB), C-terminal domain"/>
    <property type="match status" value="1"/>
</dbReference>
<feature type="domain" description="Mechanosensitive ion channel MscS" evidence="7">
    <location>
        <begin position="97"/>
        <end position="138"/>
    </location>
</feature>
<dbReference type="InterPro" id="IPR023408">
    <property type="entry name" value="MscS_beta-dom_sf"/>
</dbReference>
<keyword evidence="4 6" id="KW-1133">Transmembrane helix</keyword>
<evidence type="ECO:0000256" key="3">
    <source>
        <dbReference type="ARBA" id="ARBA00022692"/>
    </source>
</evidence>
<feature type="transmembrane region" description="Helical" evidence="6">
    <location>
        <begin position="81"/>
        <end position="108"/>
    </location>
</feature>
<dbReference type="AlphaFoldDB" id="A0A1C5HDZ1"/>
<reference evidence="8 9" key="1">
    <citation type="submission" date="2016-06" db="EMBL/GenBank/DDBJ databases">
        <authorList>
            <person name="Kjaerup R.B."/>
            <person name="Dalgaard T.S."/>
            <person name="Juul-Madsen H.R."/>
        </authorList>
    </citation>
    <scope>NUCLEOTIDE SEQUENCE [LARGE SCALE GENOMIC DNA]</scope>
    <source>
        <strain evidence="8 9">DSM 43904</strain>
    </source>
</reference>
<evidence type="ECO:0000313" key="9">
    <source>
        <dbReference type="Proteomes" id="UP000198217"/>
    </source>
</evidence>
<protein>
    <submittedName>
        <fullName evidence="8">Small-conductance mechanosensitive channel</fullName>
    </submittedName>
</protein>
<evidence type="ECO:0000313" key="8">
    <source>
        <dbReference type="EMBL" id="SCG44248.1"/>
    </source>
</evidence>
<feature type="transmembrane region" description="Helical" evidence="6">
    <location>
        <begin position="14"/>
        <end position="34"/>
    </location>
</feature>
<dbReference type="InterPro" id="IPR011066">
    <property type="entry name" value="MscS_channel_C_sf"/>
</dbReference>
<dbReference type="PANTHER" id="PTHR30566">
    <property type="entry name" value="YNAI-RELATED MECHANOSENSITIVE ION CHANNEL"/>
    <property type="match status" value="1"/>
</dbReference>
<evidence type="ECO:0000256" key="1">
    <source>
        <dbReference type="ARBA" id="ARBA00004651"/>
    </source>
</evidence>
<gene>
    <name evidence="8" type="ORF">GA0070609_1454</name>
</gene>
<name>A0A1C5HDZ1_9ACTN</name>
<sequence length="311" mass="34469">METFLDAVWDTSSVTGRLVTTAVMIAVAVLFGIVAGRLAARKSADTHTRYYLRKAAHYVTVVVLLISLAVLWRPFAGRIGIVVGLVAAGLALAMQEVIGAFAGWISILTGRQYRVGDRIQMCGVRGDVLDITPLRTRILESGSSTDPESWIRGRQYTGRVVSLSNRFVFTAPVYNSSTVLDHLWEELTLPIPYDADWQLAERILHEEAESISSTAEARQAIAQMRHRYPVAEAEVDPRVFIRATPNWVELTARFVVPVRAARQVKDQVTRRVLGRLSEHGLRVASITQDITVRTRAPATSAPADEPDDRHT</sequence>
<evidence type="ECO:0000256" key="5">
    <source>
        <dbReference type="ARBA" id="ARBA00023136"/>
    </source>
</evidence>
<dbReference type="GO" id="GO:0055085">
    <property type="term" value="P:transmembrane transport"/>
    <property type="evidence" value="ECO:0007669"/>
    <property type="project" value="InterPro"/>
</dbReference>
<dbReference type="InterPro" id="IPR006685">
    <property type="entry name" value="MscS_channel_2nd"/>
</dbReference>
<evidence type="ECO:0000256" key="4">
    <source>
        <dbReference type="ARBA" id="ARBA00022989"/>
    </source>
</evidence>
<keyword evidence="9" id="KW-1185">Reference proteome</keyword>
<dbReference type="InterPro" id="IPR010920">
    <property type="entry name" value="LSM_dom_sf"/>
</dbReference>
<keyword evidence="3 6" id="KW-0812">Transmembrane</keyword>
<evidence type="ECO:0000256" key="6">
    <source>
        <dbReference type="SAM" id="Phobius"/>
    </source>
</evidence>
<proteinExistence type="predicted"/>
<dbReference type="RefSeq" id="WP_088993085.1">
    <property type="nucleotide sequence ID" value="NZ_LT607750.1"/>
</dbReference>
<dbReference type="Gene3D" id="2.30.30.60">
    <property type="match status" value="1"/>
</dbReference>
<dbReference type="EMBL" id="LT607750">
    <property type="protein sequence ID" value="SCG44248.1"/>
    <property type="molecule type" value="Genomic_DNA"/>
</dbReference>
<feature type="transmembrane region" description="Helical" evidence="6">
    <location>
        <begin position="55"/>
        <end position="75"/>
    </location>
</feature>
<dbReference type="Proteomes" id="UP000198217">
    <property type="component" value="Chromosome I"/>
</dbReference>
<dbReference type="SUPFAM" id="SSF50182">
    <property type="entry name" value="Sm-like ribonucleoproteins"/>
    <property type="match status" value="1"/>
</dbReference>
<evidence type="ECO:0000256" key="2">
    <source>
        <dbReference type="ARBA" id="ARBA00022475"/>
    </source>
</evidence>
<keyword evidence="2" id="KW-1003">Cell membrane</keyword>
<dbReference type="PANTHER" id="PTHR30566:SF5">
    <property type="entry name" value="MECHANOSENSITIVE ION CHANNEL PROTEIN 1, MITOCHONDRIAL-RELATED"/>
    <property type="match status" value="1"/>
</dbReference>
<accession>A0A1C5HDZ1</accession>
<dbReference type="Pfam" id="PF00924">
    <property type="entry name" value="MS_channel_2nd"/>
    <property type="match status" value="1"/>
</dbReference>
<dbReference type="GO" id="GO:0005886">
    <property type="term" value="C:plasma membrane"/>
    <property type="evidence" value="ECO:0007669"/>
    <property type="project" value="UniProtKB-SubCell"/>
</dbReference>
<keyword evidence="5 6" id="KW-0472">Membrane</keyword>
<comment type="subcellular location">
    <subcellularLocation>
        <location evidence="1">Cell membrane</location>
        <topology evidence="1">Multi-pass membrane protein</topology>
    </subcellularLocation>
</comment>
<organism evidence="8 9">
    <name type="scientific">Micromonospora echinaurantiaca</name>
    <dbReference type="NCBI Taxonomy" id="47857"/>
    <lineage>
        <taxon>Bacteria</taxon>
        <taxon>Bacillati</taxon>
        <taxon>Actinomycetota</taxon>
        <taxon>Actinomycetes</taxon>
        <taxon>Micromonosporales</taxon>
        <taxon>Micromonosporaceae</taxon>
        <taxon>Micromonospora</taxon>
    </lineage>
</organism>
<evidence type="ECO:0000259" key="7">
    <source>
        <dbReference type="Pfam" id="PF00924"/>
    </source>
</evidence>